<name>A0A0J6YPJ0_COCIT</name>
<dbReference type="EMBL" id="DS028098">
    <property type="protein sequence ID" value="KMP09114.1"/>
    <property type="molecule type" value="Genomic_DNA"/>
</dbReference>
<dbReference type="Proteomes" id="UP000054565">
    <property type="component" value="Unassembled WGS sequence"/>
</dbReference>
<organism evidence="1 2">
    <name type="scientific">Coccidioides immitis RMSCC 2394</name>
    <dbReference type="NCBI Taxonomy" id="404692"/>
    <lineage>
        <taxon>Eukaryota</taxon>
        <taxon>Fungi</taxon>
        <taxon>Dikarya</taxon>
        <taxon>Ascomycota</taxon>
        <taxon>Pezizomycotina</taxon>
        <taxon>Eurotiomycetes</taxon>
        <taxon>Eurotiomycetidae</taxon>
        <taxon>Onygenales</taxon>
        <taxon>Onygenaceae</taxon>
        <taxon>Coccidioides</taxon>
    </lineage>
</organism>
<accession>A0A0J6YPJ0</accession>
<protein>
    <submittedName>
        <fullName evidence="1">Uncharacterized protein</fullName>
    </submittedName>
</protein>
<proteinExistence type="predicted"/>
<reference evidence="2" key="1">
    <citation type="journal article" date="2010" name="Genome Res.">
        <title>Population genomic sequencing of Coccidioides fungi reveals recent hybridization and transposon control.</title>
        <authorList>
            <person name="Neafsey D.E."/>
            <person name="Barker B.M."/>
            <person name="Sharpton T.J."/>
            <person name="Stajich J.E."/>
            <person name="Park D.J."/>
            <person name="Whiston E."/>
            <person name="Hung C.-Y."/>
            <person name="McMahan C."/>
            <person name="White J."/>
            <person name="Sykes S."/>
            <person name="Heiman D."/>
            <person name="Young S."/>
            <person name="Zeng Q."/>
            <person name="Abouelleil A."/>
            <person name="Aftuck L."/>
            <person name="Bessette D."/>
            <person name="Brown A."/>
            <person name="FitzGerald M."/>
            <person name="Lui A."/>
            <person name="Macdonald J.P."/>
            <person name="Priest M."/>
            <person name="Orbach M.J."/>
            <person name="Galgiani J.N."/>
            <person name="Kirkland T.N."/>
            <person name="Cole G.T."/>
            <person name="Birren B.W."/>
            <person name="Henn M.R."/>
            <person name="Taylor J.W."/>
            <person name="Rounsley S.D."/>
        </authorList>
    </citation>
    <scope>NUCLEOTIDE SEQUENCE [LARGE SCALE GENOMIC DNA]</scope>
    <source>
        <strain evidence="2">RMSCC 2394</strain>
    </source>
</reference>
<evidence type="ECO:0000313" key="2">
    <source>
        <dbReference type="Proteomes" id="UP000054565"/>
    </source>
</evidence>
<gene>
    <name evidence="1" type="ORF">CIRG_08795</name>
</gene>
<sequence>MKNPCSRSRKCTNTEYRVRRVYLCYDANVGWTSNRAGNTEEGTYSESVPAPRLLFGEVIQISYSVQSIKLSKKWW</sequence>
<dbReference type="AlphaFoldDB" id="A0A0J6YPJ0"/>
<evidence type="ECO:0000313" key="1">
    <source>
        <dbReference type="EMBL" id="KMP09114.1"/>
    </source>
</evidence>